<feature type="domain" description="RING-type" evidence="3">
    <location>
        <begin position="389"/>
        <end position="450"/>
    </location>
</feature>
<dbReference type="GO" id="GO:0005737">
    <property type="term" value="C:cytoplasm"/>
    <property type="evidence" value="ECO:0007669"/>
    <property type="project" value="UniProtKB-ARBA"/>
</dbReference>
<evidence type="ECO:0000259" key="3">
    <source>
        <dbReference type="PROSITE" id="PS50089"/>
    </source>
</evidence>
<dbReference type="PANTHER" id="PTHR43628:SF1">
    <property type="entry name" value="CHITIN SYNTHASE REGULATORY FACTOR 2-RELATED"/>
    <property type="match status" value="1"/>
</dbReference>
<dbReference type="AlphaFoldDB" id="A0A0D3K321"/>
<dbReference type="InterPro" id="IPR011990">
    <property type="entry name" value="TPR-like_helical_dom_sf"/>
</dbReference>
<evidence type="ECO:0000313" key="5">
    <source>
        <dbReference type="Proteomes" id="UP000013827"/>
    </source>
</evidence>
<dbReference type="Gene3D" id="3.30.40.10">
    <property type="entry name" value="Zinc/RING finger domain, C3HC4 (zinc finger)"/>
    <property type="match status" value="1"/>
</dbReference>
<dbReference type="GO" id="GO:0008270">
    <property type="term" value="F:zinc ion binding"/>
    <property type="evidence" value="ECO:0007669"/>
    <property type="project" value="UniProtKB-KW"/>
</dbReference>
<dbReference type="InterPro" id="IPR052945">
    <property type="entry name" value="Mitotic_Regulator"/>
</dbReference>
<keyword evidence="1" id="KW-0479">Metal-binding</keyword>
<keyword evidence="1" id="KW-0863">Zinc-finger</keyword>
<dbReference type="GeneID" id="17275430"/>
<dbReference type="Gene3D" id="1.25.40.10">
    <property type="entry name" value="Tetratricopeptide repeat domain"/>
    <property type="match status" value="1"/>
</dbReference>
<dbReference type="KEGG" id="ehx:EMIHUDRAFT_99606"/>
<dbReference type="InterPro" id="IPR001841">
    <property type="entry name" value="Znf_RING"/>
</dbReference>
<keyword evidence="5" id="KW-1185">Reference proteome</keyword>
<dbReference type="PaxDb" id="2903-EOD30156"/>
<organism evidence="4 5">
    <name type="scientific">Emiliania huxleyi (strain CCMP1516)</name>
    <dbReference type="NCBI Taxonomy" id="280463"/>
    <lineage>
        <taxon>Eukaryota</taxon>
        <taxon>Haptista</taxon>
        <taxon>Haptophyta</taxon>
        <taxon>Prymnesiophyceae</taxon>
        <taxon>Isochrysidales</taxon>
        <taxon>Noelaerhabdaceae</taxon>
        <taxon>Emiliania</taxon>
    </lineage>
</organism>
<feature type="region of interest" description="Disordered" evidence="2">
    <location>
        <begin position="636"/>
        <end position="662"/>
    </location>
</feature>
<protein>
    <recommendedName>
        <fullName evidence="3">RING-type domain-containing protein</fullName>
    </recommendedName>
</protein>
<feature type="region of interest" description="Disordered" evidence="2">
    <location>
        <begin position="76"/>
        <end position="101"/>
    </location>
</feature>
<dbReference type="PANTHER" id="PTHR43628">
    <property type="entry name" value="ACTIVATOR OF C KINASE PROTEIN 1-RELATED"/>
    <property type="match status" value="1"/>
</dbReference>
<dbReference type="RefSeq" id="XP_005782585.1">
    <property type="nucleotide sequence ID" value="XM_005782528.1"/>
</dbReference>
<dbReference type="Pfam" id="PF08238">
    <property type="entry name" value="Sel1"/>
    <property type="match status" value="3"/>
</dbReference>
<dbReference type="SUPFAM" id="SSF81901">
    <property type="entry name" value="HCP-like"/>
    <property type="match status" value="1"/>
</dbReference>
<evidence type="ECO:0000256" key="2">
    <source>
        <dbReference type="SAM" id="MobiDB-lite"/>
    </source>
</evidence>
<keyword evidence="1" id="KW-0862">Zinc</keyword>
<dbReference type="EnsemblProtists" id="EOD30156">
    <property type="protein sequence ID" value="EOD30156"/>
    <property type="gene ID" value="EMIHUDRAFT_99606"/>
</dbReference>
<dbReference type="HOGENOM" id="CLU_403588_0_0_1"/>
<sequence>MSMRLADKDTVQLRFPVGTRVECNCGVWKAGTIVRHFYTQRDFDDGKCVPYQVRLDDGKLIFAPNDEDSVVRLLEQQPDGGGSRRRAKKAPVLPQGANEPSRFKVGDKVEVKISRNSEPGSPRGVEMISAHSIAGGRWVPAKVAALRYAQDDWCPGFYCAYAVHVHGDMTPDGIQYATPVREDDERCIRAAPVAPPPPPPRFEVGRRVECNGGQLGWRAGVVCEVWPEAPSGDLGIRAVHVVEWGAGHVAWDDAKGVEAAYDLLTAGALRDKRALPRVGLCGDAAAVDALGDAVAACPSEARRVALMLEQVLATAEEATPRHPLVGRRVRVHGLSGSAELNGQRGTAVRYAPERERYEVRLDDGQDGKSGTVGVRDVNLSPEEDPMVTCPICMDVRLTDPLGPARKGPGEGSATVTLCCGKVVCKECHDKYMLGGMDREAQTFPPCPFCREPTGYMDEHADKRLERDLLKRRATHGDPLAMYNLSGSFDKGHHGLPVDYQASAPPKRHPRALKRTREPLNATRERCMRRTWPQPLARSPQASLAWAALAAMVGGHVRAMNNVGFALKEGEGIPADARRAARWFARGAVLGHISCVWALGKAYADGAGVARDFAAARRWLKRGKLMGDSPCAVDLSRLPAPHGEELGGGGGASSPGSFHMPPLSTMPPELVQMMMGSPGMRWP</sequence>
<evidence type="ECO:0000256" key="1">
    <source>
        <dbReference type="PROSITE-ProRule" id="PRU00175"/>
    </source>
</evidence>
<dbReference type="SMART" id="SM00671">
    <property type="entry name" value="SEL1"/>
    <property type="match status" value="2"/>
</dbReference>
<dbReference type="InterPro" id="IPR013083">
    <property type="entry name" value="Znf_RING/FYVE/PHD"/>
</dbReference>
<dbReference type="PROSITE" id="PS50089">
    <property type="entry name" value="ZF_RING_2"/>
    <property type="match status" value="1"/>
</dbReference>
<dbReference type="Proteomes" id="UP000013827">
    <property type="component" value="Unassembled WGS sequence"/>
</dbReference>
<proteinExistence type="predicted"/>
<reference evidence="4" key="2">
    <citation type="submission" date="2024-10" db="UniProtKB">
        <authorList>
            <consortium name="EnsemblProtists"/>
        </authorList>
    </citation>
    <scope>IDENTIFICATION</scope>
</reference>
<evidence type="ECO:0000313" key="4">
    <source>
        <dbReference type="EnsemblProtists" id="EOD30156"/>
    </source>
</evidence>
<name>A0A0D3K321_EMIH1</name>
<dbReference type="InterPro" id="IPR006597">
    <property type="entry name" value="Sel1-like"/>
</dbReference>
<dbReference type="SUPFAM" id="SSF57850">
    <property type="entry name" value="RING/U-box"/>
    <property type="match status" value="1"/>
</dbReference>
<accession>A0A0D3K321</accession>
<reference evidence="5" key="1">
    <citation type="journal article" date="2013" name="Nature">
        <title>Pan genome of the phytoplankton Emiliania underpins its global distribution.</title>
        <authorList>
            <person name="Read B.A."/>
            <person name="Kegel J."/>
            <person name="Klute M.J."/>
            <person name="Kuo A."/>
            <person name="Lefebvre S.C."/>
            <person name="Maumus F."/>
            <person name="Mayer C."/>
            <person name="Miller J."/>
            <person name="Monier A."/>
            <person name="Salamov A."/>
            <person name="Young J."/>
            <person name="Aguilar M."/>
            <person name="Claverie J.M."/>
            <person name="Frickenhaus S."/>
            <person name="Gonzalez K."/>
            <person name="Herman E.K."/>
            <person name="Lin Y.C."/>
            <person name="Napier J."/>
            <person name="Ogata H."/>
            <person name="Sarno A.F."/>
            <person name="Shmutz J."/>
            <person name="Schroeder D."/>
            <person name="de Vargas C."/>
            <person name="Verret F."/>
            <person name="von Dassow P."/>
            <person name="Valentin K."/>
            <person name="Van de Peer Y."/>
            <person name="Wheeler G."/>
            <person name="Dacks J.B."/>
            <person name="Delwiche C.F."/>
            <person name="Dyhrman S.T."/>
            <person name="Glockner G."/>
            <person name="John U."/>
            <person name="Richards T."/>
            <person name="Worden A.Z."/>
            <person name="Zhang X."/>
            <person name="Grigoriev I.V."/>
            <person name="Allen A.E."/>
            <person name="Bidle K."/>
            <person name="Borodovsky M."/>
            <person name="Bowler C."/>
            <person name="Brownlee C."/>
            <person name="Cock J.M."/>
            <person name="Elias M."/>
            <person name="Gladyshev V.N."/>
            <person name="Groth M."/>
            <person name="Guda C."/>
            <person name="Hadaegh A."/>
            <person name="Iglesias-Rodriguez M.D."/>
            <person name="Jenkins J."/>
            <person name="Jones B.M."/>
            <person name="Lawson T."/>
            <person name="Leese F."/>
            <person name="Lindquist E."/>
            <person name="Lobanov A."/>
            <person name="Lomsadze A."/>
            <person name="Malik S.B."/>
            <person name="Marsh M.E."/>
            <person name="Mackinder L."/>
            <person name="Mock T."/>
            <person name="Mueller-Roeber B."/>
            <person name="Pagarete A."/>
            <person name="Parker M."/>
            <person name="Probert I."/>
            <person name="Quesneville H."/>
            <person name="Raines C."/>
            <person name="Rensing S.A."/>
            <person name="Riano-Pachon D.M."/>
            <person name="Richier S."/>
            <person name="Rokitta S."/>
            <person name="Shiraiwa Y."/>
            <person name="Soanes D.M."/>
            <person name="van der Giezen M."/>
            <person name="Wahlund T.M."/>
            <person name="Williams B."/>
            <person name="Wilson W."/>
            <person name="Wolfe G."/>
            <person name="Wurch L.L."/>
        </authorList>
    </citation>
    <scope>NUCLEOTIDE SEQUENCE</scope>
</reference>